<evidence type="ECO:0000313" key="3">
    <source>
        <dbReference type="Proteomes" id="UP001519309"/>
    </source>
</evidence>
<keyword evidence="1" id="KW-0812">Transmembrane</keyword>
<name>A0ABS4LXL0_9ACTN</name>
<sequence length="138" mass="12668">MAATGAARIAAVVAAALCALCVPGLVLVAVVVDLDTADRVASLAGAATGLVGLALSVLALRRPGAPTVLARGNGAISVGGNVSHSAVGPNSEVTGRAAAPTAGAAAAGSVVAEGDGAFAAGGDVTGSALGDGSEVDGR</sequence>
<accession>A0ABS4LXL0</accession>
<evidence type="ECO:0000313" key="2">
    <source>
        <dbReference type="EMBL" id="MBP2052149.1"/>
    </source>
</evidence>
<evidence type="ECO:0008006" key="4">
    <source>
        <dbReference type="Google" id="ProtNLM"/>
    </source>
</evidence>
<dbReference type="EMBL" id="JAGGLP010000010">
    <property type="protein sequence ID" value="MBP2052149.1"/>
    <property type="molecule type" value="Genomic_DNA"/>
</dbReference>
<keyword evidence="1" id="KW-1133">Transmembrane helix</keyword>
<comment type="caution">
    <text evidence="2">The sequence shown here is derived from an EMBL/GenBank/DDBJ whole genome shotgun (WGS) entry which is preliminary data.</text>
</comment>
<dbReference type="RefSeq" id="WP_159399926.1">
    <property type="nucleotide sequence ID" value="NZ_CP016279.1"/>
</dbReference>
<reference evidence="2 3" key="1">
    <citation type="submission" date="2021-03" db="EMBL/GenBank/DDBJ databases">
        <title>Genomic Encyclopedia of Type Strains, Phase IV (KMG-IV): sequencing the most valuable type-strain genomes for metagenomic binning, comparative biology and taxonomic classification.</title>
        <authorList>
            <person name="Goeker M."/>
        </authorList>
    </citation>
    <scope>NUCLEOTIDE SEQUENCE [LARGE SCALE GENOMIC DNA]</scope>
    <source>
        <strain evidence="2 3">DSM 40499</strain>
    </source>
</reference>
<feature type="transmembrane region" description="Helical" evidence="1">
    <location>
        <begin position="12"/>
        <end position="34"/>
    </location>
</feature>
<proteinExistence type="predicted"/>
<organism evidence="2 3">
    <name type="scientific">Streptomyces griseochromogenes</name>
    <dbReference type="NCBI Taxonomy" id="68214"/>
    <lineage>
        <taxon>Bacteria</taxon>
        <taxon>Bacillati</taxon>
        <taxon>Actinomycetota</taxon>
        <taxon>Actinomycetes</taxon>
        <taxon>Kitasatosporales</taxon>
        <taxon>Streptomycetaceae</taxon>
        <taxon>Streptomyces</taxon>
    </lineage>
</organism>
<gene>
    <name evidence="2" type="ORF">J2Z21_005131</name>
</gene>
<keyword evidence="3" id="KW-1185">Reference proteome</keyword>
<feature type="transmembrane region" description="Helical" evidence="1">
    <location>
        <begin position="40"/>
        <end position="60"/>
    </location>
</feature>
<protein>
    <recommendedName>
        <fullName evidence="4">Phage holin family protein</fullName>
    </recommendedName>
</protein>
<keyword evidence="1" id="KW-0472">Membrane</keyword>
<dbReference type="Proteomes" id="UP001519309">
    <property type="component" value="Unassembled WGS sequence"/>
</dbReference>
<evidence type="ECO:0000256" key="1">
    <source>
        <dbReference type="SAM" id="Phobius"/>
    </source>
</evidence>